<reference evidence="3 4" key="1">
    <citation type="submission" date="2012-05" db="EMBL/GenBank/DDBJ databases">
        <title>The Genome Sequence of Sutterella wadsworthensis 2_1_59BFAA.</title>
        <authorList>
            <consortium name="The Broad Institute Genome Sequencing Platform"/>
            <person name="Earl A."/>
            <person name="Ward D."/>
            <person name="Feldgarden M."/>
            <person name="Gevers D."/>
            <person name="Daigneault M."/>
            <person name="Strauss J."/>
            <person name="Allen-Vercoe E."/>
            <person name="Walker B."/>
            <person name="Young S.K."/>
            <person name="Zeng Q."/>
            <person name="Gargeya S."/>
            <person name="Fitzgerald M."/>
            <person name="Haas B."/>
            <person name="Abouelleil A."/>
            <person name="Alvarado L."/>
            <person name="Arachchi H.M."/>
            <person name="Berlin A.M."/>
            <person name="Chapman S.B."/>
            <person name="Goldberg J."/>
            <person name="Griggs A."/>
            <person name="Gujja S."/>
            <person name="Hansen M."/>
            <person name="Howarth C."/>
            <person name="Imamovic A."/>
            <person name="Larimer J."/>
            <person name="McCowen C."/>
            <person name="Montmayeur A."/>
            <person name="Murphy C."/>
            <person name="Neiman D."/>
            <person name="Pearson M."/>
            <person name="Priest M."/>
            <person name="Roberts A."/>
            <person name="Saif S."/>
            <person name="Shea T."/>
            <person name="Sisk P."/>
            <person name="Sykes S."/>
            <person name="Wortman J."/>
            <person name="Nusbaum C."/>
            <person name="Birren B."/>
        </authorList>
    </citation>
    <scope>NUCLEOTIDE SEQUENCE [LARGE SCALE GENOMIC DNA]</scope>
    <source>
        <strain evidence="3 4">2_1_59BFAA</strain>
    </source>
</reference>
<dbReference type="GO" id="GO:0003934">
    <property type="term" value="F:GTP cyclohydrolase I activity"/>
    <property type="evidence" value="ECO:0007669"/>
    <property type="project" value="UniProtKB-UniRule"/>
</dbReference>
<gene>
    <name evidence="2" type="primary">folE2</name>
    <name evidence="3" type="ORF">HMPREF9465_00723</name>
</gene>
<comment type="function">
    <text evidence="2">Converts GTP to 7,8-dihydroneopterin triphosphate.</text>
</comment>
<dbReference type="PANTHER" id="PTHR36445:SF1">
    <property type="entry name" value="GTP CYCLOHYDROLASE MPTA"/>
    <property type="match status" value="1"/>
</dbReference>
<proteinExistence type="inferred from homology"/>
<dbReference type="EMBL" id="ADMG01000017">
    <property type="protein sequence ID" value="EKB31855.1"/>
    <property type="molecule type" value="Genomic_DNA"/>
</dbReference>
<keyword evidence="1 2" id="KW-0378">Hydrolase</keyword>
<dbReference type="Proteomes" id="UP000005835">
    <property type="component" value="Unassembled WGS sequence"/>
</dbReference>
<protein>
    <recommendedName>
        <fullName evidence="2">GTP cyclohydrolase FolE2</fullName>
        <ecNumber evidence="2">3.5.4.16</ecNumber>
    </recommendedName>
</protein>
<dbReference type="InterPro" id="IPR003801">
    <property type="entry name" value="GTP_cyclohydrolase_FolE2/MptA"/>
</dbReference>
<dbReference type="NCBIfam" id="NF010200">
    <property type="entry name" value="PRK13674.1-1"/>
    <property type="match status" value="1"/>
</dbReference>
<organism evidence="3 4">
    <name type="scientific">Sutterella wadsworthensis 2_1_59BFAA</name>
    <dbReference type="NCBI Taxonomy" id="742823"/>
    <lineage>
        <taxon>Bacteria</taxon>
        <taxon>Pseudomonadati</taxon>
        <taxon>Pseudomonadota</taxon>
        <taxon>Betaproteobacteria</taxon>
        <taxon>Burkholderiales</taxon>
        <taxon>Sutterellaceae</taxon>
        <taxon>Sutterella</taxon>
    </lineage>
</organism>
<dbReference type="GO" id="GO:0046654">
    <property type="term" value="P:tetrahydrofolate biosynthetic process"/>
    <property type="evidence" value="ECO:0007669"/>
    <property type="project" value="UniProtKB-UniRule"/>
</dbReference>
<evidence type="ECO:0000313" key="3">
    <source>
        <dbReference type="EMBL" id="EKB31855.1"/>
    </source>
</evidence>
<dbReference type="STRING" id="742823.HMPREF9465_00723"/>
<dbReference type="RefSeq" id="WP_005434222.1">
    <property type="nucleotide sequence ID" value="NZ_JH815514.1"/>
</dbReference>
<comment type="pathway">
    <text evidence="2">Cofactor biosynthesis; 7,8-dihydroneopterin triphosphate biosynthesis; 7,8-dihydroneopterin triphosphate from GTP: step 1/1.</text>
</comment>
<dbReference type="UniPathway" id="UPA00848">
    <property type="reaction ID" value="UER00151"/>
</dbReference>
<keyword evidence="4" id="KW-1185">Reference proteome</keyword>
<dbReference type="InterPro" id="IPR022838">
    <property type="entry name" value="GTP_cyclohydrolase_FolE2"/>
</dbReference>
<sequence length="264" mass="29617">MDADNKNTLPDVQSARDGRNIAIDRVGVRGITVPITVETKEDTLATVATVEMTVSLPADKKGTHMSRFVALMEEHSEPLNVDVVRSLMADMLKRLDAVDGTIELRFPFFIRKCAPVSKLTSLMNYEAAWIADSRGGVITVRQETATPVTSLCPCSKEISRYGAHNQRSRLTASVELSAPMSLEEQIAYSEEAASCQLWARLKRSDEKYVTEYAYDHPKFVEDIVRDMAAALNKEERVVAYRVEAENFESIHNHSAYAYITHDKR</sequence>
<evidence type="ECO:0000256" key="1">
    <source>
        <dbReference type="ARBA" id="ARBA00022801"/>
    </source>
</evidence>
<dbReference type="Gene3D" id="3.10.270.10">
    <property type="entry name" value="Urate Oxidase"/>
    <property type="match status" value="1"/>
</dbReference>
<feature type="site" description="May be catalytically important" evidence="2">
    <location>
        <position position="152"/>
    </location>
</feature>
<evidence type="ECO:0000256" key="2">
    <source>
        <dbReference type="HAMAP-Rule" id="MF_01527"/>
    </source>
</evidence>
<dbReference type="PANTHER" id="PTHR36445">
    <property type="entry name" value="GTP CYCLOHYDROLASE MPTA"/>
    <property type="match status" value="1"/>
</dbReference>
<dbReference type="Pfam" id="PF02649">
    <property type="entry name" value="GCHY-1"/>
    <property type="match status" value="1"/>
</dbReference>
<dbReference type="HOGENOM" id="CLU_062816_1_1_4"/>
<comment type="catalytic activity">
    <reaction evidence="2">
        <text>GTP + H2O = 7,8-dihydroneopterin 3'-triphosphate + formate + H(+)</text>
        <dbReference type="Rhea" id="RHEA:17473"/>
        <dbReference type="ChEBI" id="CHEBI:15377"/>
        <dbReference type="ChEBI" id="CHEBI:15378"/>
        <dbReference type="ChEBI" id="CHEBI:15740"/>
        <dbReference type="ChEBI" id="CHEBI:37565"/>
        <dbReference type="ChEBI" id="CHEBI:58462"/>
        <dbReference type="EC" id="3.5.4.16"/>
    </reaction>
</comment>
<dbReference type="EC" id="3.5.4.16" evidence="2"/>
<comment type="caution">
    <text evidence="3">The sequence shown here is derived from an EMBL/GenBank/DDBJ whole genome shotgun (WGS) entry which is preliminary data.</text>
</comment>
<comment type="similarity">
    <text evidence="2">Belongs to the GTP cyclohydrolase IV family.</text>
</comment>
<dbReference type="HAMAP" id="MF_01527_B">
    <property type="entry name" value="GTP_cyclohydrol_B"/>
    <property type="match status" value="1"/>
</dbReference>
<dbReference type="OrthoDB" id="9774824at2"/>
<evidence type="ECO:0000313" key="4">
    <source>
        <dbReference type="Proteomes" id="UP000005835"/>
    </source>
</evidence>
<name>K1JJP4_9BURK</name>
<dbReference type="eggNOG" id="COG1469">
    <property type="taxonomic scope" value="Bacteria"/>
</dbReference>
<dbReference type="AlphaFoldDB" id="K1JJP4"/>
<accession>K1JJP4</accession>
<dbReference type="PATRIC" id="fig|742823.3.peg.728"/>